<feature type="domain" description="Aminoglycoside phosphotransferase" evidence="6">
    <location>
        <begin position="29"/>
        <end position="240"/>
    </location>
</feature>
<sequence length="244" mass="27556">PSAILKFAAEYATNDPSTPFSSERQLYEVRAMQQLASALKSQPGDKSNLIKVPELYYFDENVHVIIMEDVSPPMISSATGDAPVYVSLDKMCQNPVGKNALGIVDQVGTQLGQFLIRLHRYTASESDRSSSNLRELFLVNEVSKEIDVQTCFRDIPRKLKEFEIVLEPTDEARLHEIIADMVLDYLDRPQSIIMGDFWYGNMILKLGGAGEQKTLEEISIIDWEFVTCAPSYVDLAHFLSEIWL</sequence>
<reference evidence="7" key="1">
    <citation type="journal article" date="2020" name="Stud. Mycol.">
        <title>101 Dothideomycetes genomes: a test case for predicting lifestyles and emergence of pathogens.</title>
        <authorList>
            <person name="Haridas S."/>
            <person name="Albert R."/>
            <person name="Binder M."/>
            <person name="Bloem J."/>
            <person name="Labutti K."/>
            <person name="Salamov A."/>
            <person name="Andreopoulos B."/>
            <person name="Baker S."/>
            <person name="Barry K."/>
            <person name="Bills G."/>
            <person name="Bluhm B."/>
            <person name="Cannon C."/>
            <person name="Castanera R."/>
            <person name="Culley D."/>
            <person name="Daum C."/>
            <person name="Ezra D."/>
            <person name="Gonzalez J."/>
            <person name="Henrissat B."/>
            <person name="Kuo A."/>
            <person name="Liang C."/>
            <person name="Lipzen A."/>
            <person name="Lutzoni F."/>
            <person name="Magnuson J."/>
            <person name="Mondo S."/>
            <person name="Nolan M."/>
            <person name="Ohm R."/>
            <person name="Pangilinan J."/>
            <person name="Park H.-J."/>
            <person name="Ramirez L."/>
            <person name="Alfaro M."/>
            <person name="Sun H."/>
            <person name="Tritt A."/>
            <person name="Yoshinaga Y."/>
            <person name="Zwiers L.-H."/>
            <person name="Turgeon B."/>
            <person name="Goodwin S."/>
            <person name="Spatafora J."/>
            <person name="Crous P."/>
            <person name="Grigoriev I."/>
        </authorList>
    </citation>
    <scope>NUCLEOTIDE SEQUENCE</scope>
    <source>
        <strain evidence="7">CBS 109.77</strain>
    </source>
</reference>
<evidence type="ECO:0000256" key="5">
    <source>
        <dbReference type="ARBA" id="ARBA00022840"/>
    </source>
</evidence>
<evidence type="ECO:0000256" key="3">
    <source>
        <dbReference type="ARBA" id="ARBA00022741"/>
    </source>
</evidence>
<proteinExistence type="inferred from homology"/>
<dbReference type="GO" id="GO:0016301">
    <property type="term" value="F:kinase activity"/>
    <property type="evidence" value="ECO:0007669"/>
    <property type="project" value="UniProtKB-KW"/>
</dbReference>
<dbReference type="InterPro" id="IPR002575">
    <property type="entry name" value="Aminoglycoside_PTrfase"/>
</dbReference>
<protein>
    <recommendedName>
        <fullName evidence="6">Aminoglycoside phosphotransferase domain-containing protein</fullName>
    </recommendedName>
</protein>
<feature type="non-terminal residue" evidence="7">
    <location>
        <position position="1"/>
    </location>
</feature>
<dbReference type="OrthoDB" id="25129at2759"/>
<dbReference type="AlphaFoldDB" id="A0A6A6XD56"/>
<evidence type="ECO:0000256" key="2">
    <source>
        <dbReference type="ARBA" id="ARBA00022679"/>
    </source>
</evidence>
<dbReference type="Gene3D" id="3.90.1200.10">
    <property type="match status" value="1"/>
</dbReference>
<keyword evidence="5" id="KW-0067">ATP-binding</keyword>
<gene>
    <name evidence="7" type="ORF">K505DRAFT_215845</name>
</gene>
<dbReference type="PANTHER" id="PTHR34273">
    <property type="entry name" value="METHYLTHIORIBOSE KINASE"/>
    <property type="match status" value="1"/>
</dbReference>
<keyword evidence="4" id="KW-0418">Kinase</keyword>
<dbReference type="Pfam" id="PF01636">
    <property type="entry name" value="APH"/>
    <property type="match status" value="1"/>
</dbReference>
<dbReference type="EMBL" id="MU001908">
    <property type="protein sequence ID" value="KAF2793953.1"/>
    <property type="molecule type" value="Genomic_DNA"/>
</dbReference>
<dbReference type="Gene3D" id="3.30.200.20">
    <property type="entry name" value="Phosphorylase Kinase, domain 1"/>
    <property type="match status" value="1"/>
</dbReference>
<dbReference type="GO" id="GO:0005524">
    <property type="term" value="F:ATP binding"/>
    <property type="evidence" value="ECO:0007669"/>
    <property type="project" value="UniProtKB-KW"/>
</dbReference>
<evidence type="ECO:0000313" key="8">
    <source>
        <dbReference type="Proteomes" id="UP000799757"/>
    </source>
</evidence>
<keyword evidence="2" id="KW-0808">Transferase</keyword>
<evidence type="ECO:0000256" key="1">
    <source>
        <dbReference type="ARBA" id="ARBA00010165"/>
    </source>
</evidence>
<keyword evidence="8" id="KW-1185">Reference proteome</keyword>
<keyword evidence="3" id="KW-0547">Nucleotide-binding</keyword>
<evidence type="ECO:0000259" key="6">
    <source>
        <dbReference type="Pfam" id="PF01636"/>
    </source>
</evidence>
<dbReference type="Proteomes" id="UP000799757">
    <property type="component" value="Unassembled WGS sequence"/>
</dbReference>
<accession>A0A6A6XD56</accession>
<name>A0A6A6XD56_9PLEO</name>
<organism evidence="7 8">
    <name type="scientific">Melanomma pulvis-pyrius CBS 109.77</name>
    <dbReference type="NCBI Taxonomy" id="1314802"/>
    <lineage>
        <taxon>Eukaryota</taxon>
        <taxon>Fungi</taxon>
        <taxon>Dikarya</taxon>
        <taxon>Ascomycota</taxon>
        <taxon>Pezizomycotina</taxon>
        <taxon>Dothideomycetes</taxon>
        <taxon>Pleosporomycetidae</taxon>
        <taxon>Pleosporales</taxon>
        <taxon>Melanommataceae</taxon>
        <taxon>Melanomma</taxon>
    </lineage>
</organism>
<evidence type="ECO:0000313" key="7">
    <source>
        <dbReference type="EMBL" id="KAF2793953.1"/>
    </source>
</evidence>
<feature type="non-terminal residue" evidence="7">
    <location>
        <position position="244"/>
    </location>
</feature>
<evidence type="ECO:0000256" key="4">
    <source>
        <dbReference type="ARBA" id="ARBA00022777"/>
    </source>
</evidence>
<dbReference type="SUPFAM" id="SSF56112">
    <property type="entry name" value="Protein kinase-like (PK-like)"/>
    <property type="match status" value="1"/>
</dbReference>
<comment type="similarity">
    <text evidence="1">Belongs to the methylthioribose kinase family.</text>
</comment>
<dbReference type="PANTHER" id="PTHR34273:SF2">
    <property type="entry name" value="METHYLTHIORIBOSE KINASE"/>
    <property type="match status" value="1"/>
</dbReference>
<dbReference type="InterPro" id="IPR011009">
    <property type="entry name" value="Kinase-like_dom_sf"/>
</dbReference>